<feature type="domain" description="Ig-like" evidence="10">
    <location>
        <begin position="148"/>
        <end position="247"/>
    </location>
</feature>
<feature type="compositionally biased region" description="Basic and acidic residues" evidence="7">
    <location>
        <begin position="246"/>
        <end position="261"/>
    </location>
</feature>
<evidence type="ECO:0000256" key="3">
    <source>
        <dbReference type="ARBA" id="ARBA00022989"/>
    </source>
</evidence>
<evidence type="ECO:0000256" key="1">
    <source>
        <dbReference type="ARBA" id="ARBA00004370"/>
    </source>
</evidence>
<protein>
    <submittedName>
        <fullName evidence="11">Uncharacterized LOC107584080</fullName>
    </submittedName>
</protein>
<comment type="subcellular location">
    <subcellularLocation>
        <location evidence="1">Membrane</location>
    </subcellularLocation>
</comment>
<dbReference type="Proteomes" id="UP000472262">
    <property type="component" value="Unassembled WGS sequence"/>
</dbReference>
<dbReference type="SMART" id="SM00409">
    <property type="entry name" value="IG"/>
    <property type="match status" value="2"/>
</dbReference>
<evidence type="ECO:0000256" key="8">
    <source>
        <dbReference type="SAM" id="Phobius"/>
    </source>
</evidence>
<proteinExistence type="predicted"/>
<gene>
    <name evidence="11" type="primary">LOC107584080</name>
</gene>
<feature type="region of interest" description="Disordered" evidence="7">
    <location>
        <begin position="236"/>
        <end position="280"/>
    </location>
</feature>
<evidence type="ECO:0000313" key="11">
    <source>
        <dbReference type="Ensembl" id="ENSSGRP00000066617.1"/>
    </source>
</evidence>
<dbReference type="Ensembl" id="ENSSGRT00000071007.1">
    <property type="protein sequence ID" value="ENSSGRP00000066617.1"/>
    <property type="gene ID" value="ENSSGRG00000034230.1"/>
</dbReference>
<evidence type="ECO:0000256" key="4">
    <source>
        <dbReference type="ARBA" id="ARBA00023136"/>
    </source>
</evidence>
<feature type="chain" id="PRO_5025493367" evidence="9">
    <location>
        <begin position="22"/>
        <end position="329"/>
    </location>
</feature>
<dbReference type="InterPro" id="IPR051117">
    <property type="entry name" value="TRG_var/const_region"/>
</dbReference>
<keyword evidence="3 8" id="KW-1133">Transmembrane helix</keyword>
<dbReference type="Pfam" id="PF07654">
    <property type="entry name" value="C1-set"/>
    <property type="match status" value="1"/>
</dbReference>
<name>A0A672PRV0_SINGR</name>
<keyword evidence="2 8" id="KW-0812">Transmembrane</keyword>
<dbReference type="SMART" id="SM00406">
    <property type="entry name" value="IGv"/>
    <property type="match status" value="1"/>
</dbReference>
<feature type="signal peptide" evidence="9">
    <location>
        <begin position="1"/>
        <end position="21"/>
    </location>
</feature>
<dbReference type="PROSITE" id="PS50835">
    <property type="entry name" value="IG_LIKE"/>
    <property type="match status" value="2"/>
</dbReference>
<dbReference type="InterPro" id="IPR036179">
    <property type="entry name" value="Ig-like_dom_sf"/>
</dbReference>
<keyword evidence="12" id="KW-1185">Reference proteome</keyword>
<evidence type="ECO:0000256" key="6">
    <source>
        <dbReference type="ARBA" id="ARBA00023319"/>
    </source>
</evidence>
<evidence type="ECO:0000256" key="7">
    <source>
        <dbReference type="SAM" id="MobiDB-lite"/>
    </source>
</evidence>
<dbReference type="InterPro" id="IPR003597">
    <property type="entry name" value="Ig_C1-set"/>
</dbReference>
<evidence type="ECO:0000313" key="12">
    <source>
        <dbReference type="Proteomes" id="UP000472262"/>
    </source>
</evidence>
<keyword evidence="6" id="KW-0393">Immunoglobulin domain</keyword>
<feature type="domain" description="Ig-like" evidence="10">
    <location>
        <begin position="40"/>
        <end position="119"/>
    </location>
</feature>
<dbReference type="InterPro" id="IPR013783">
    <property type="entry name" value="Ig-like_fold"/>
</dbReference>
<evidence type="ECO:0000259" key="10">
    <source>
        <dbReference type="PROSITE" id="PS50835"/>
    </source>
</evidence>
<dbReference type="OMA" id="CALWKGD"/>
<keyword evidence="9" id="KW-0732">Signal</keyword>
<evidence type="ECO:0000256" key="9">
    <source>
        <dbReference type="SAM" id="SignalP"/>
    </source>
</evidence>
<dbReference type="InterPro" id="IPR003599">
    <property type="entry name" value="Ig_sub"/>
</dbReference>
<dbReference type="PANTHER" id="PTHR19256:SF65">
    <property type="entry name" value="T CELL RECEPTOR GAMMA CONSTANT 1-RELATED"/>
    <property type="match status" value="1"/>
</dbReference>
<dbReference type="AlphaFoldDB" id="A0A672PRV0"/>
<reference evidence="11" key="1">
    <citation type="submission" date="2025-08" db="UniProtKB">
        <authorList>
            <consortium name="Ensembl"/>
        </authorList>
    </citation>
    <scope>IDENTIFICATION</scope>
</reference>
<feature type="compositionally biased region" description="Polar residues" evidence="7">
    <location>
        <begin position="262"/>
        <end position="273"/>
    </location>
</feature>
<dbReference type="GO" id="GO:0016020">
    <property type="term" value="C:membrane"/>
    <property type="evidence" value="ECO:0007669"/>
    <property type="project" value="UniProtKB-SubCell"/>
</dbReference>
<sequence>MALSGMITFGLLVVLIDFLNGQITHLEPVMIRTRSKAALIKCQVDSATFKSNALHWYRLKDQAFQRLMYFEAGSKAFKKDPDAPRKITGSVNDAEEDKPVTLTLTISRLELSDAGSYYCALWSGDRKVFGSGTRLFVIDPKKETVTVPELTGYRPSKKTTDNHGKQTMLCHASGMVPDFVTFKWQEKSGAEQWTDVSEENVVEQRKESPAVTVTSMMIVDKTIAENKDYQCIVTHEGNTENPSKSLEMKKEISKPAKESKNDAQNPTCPPSTEETIKKQISGDSEQIPSMFLFVYAYGVMLMKNGLFFCIVSIFQLKKKAGKKDKSSET</sequence>
<dbReference type="SUPFAM" id="SSF48726">
    <property type="entry name" value="Immunoglobulin"/>
    <property type="match status" value="2"/>
</dbReference>
<evidence type="ECO:0000256" key="5">
    <source>
        <dbReference type="ARBA" id="ARBA00023170"/>
    </source>
</evidence>
<keyword evidence="4 8" id="KW-0472">Membrane</keyword>
<keyword evidence="5" id="KW-0675">Receptor</keyword>
<dbReference type="InterPro" id="IPR007110">
    <property type="entry name" value="Ig-like_dom"/>
</dbReference>
<evidence type="ECO:0000256" key="2">
    <source>
        <dbReference type="ARBA" id="ARBA00022692"/>
    </source>
</evidence>
<dbReference type="InParanoid" id="A0A672PRV0"/>
<feature type="transmembrane region" description="Helical" evidence="8">
    <location>
        <begin position="290"/>
        <end position="316"/>
    </location>
</feature>
<reference evidence="11" key="2">
    <citation type="submission" date="2025-09" db="UniProtKB">
        <authorList>
            <consortium name="Ensembl"/>
        </authorList>
    </citation>
    <scope>IDENTIFICATION</scope>
</reference>
<organism evidence="11 12">
    <name type="scientific">Sinocyclocheilus grahami</name>
    <name type="common">Dianchi golden-line fish</name>
    <name type="synonym">Barbus grahami</name>
    <dbReference type="NCBI Taxonomy" id="75366"/>
    <lineage>
        <taxon>Eukaryota</taxon>
        <taxon>Metazoa</taxon>
        <taxon>Chordata</taxon>
        <taxon>Craniata</taxon>
        <taxon>Vertebrata</taxon>
        <taxon>Euteleostomi</taxon>
        <taxon>Actinopterygii</taxon>
        <taxon>Neopterygii</taxon>
        <taxon>Teleostei</taxon>
        <taxon>Ostariophysi</taxon>
        <taxon>Cypriniformes</taxon>
        <taxon>Cyprinidae</taxon>
        <taxon>Cyprininae</taxon>
        <taxon>Sinocyclocheilus</taxon>
    </lineage>
</organism>
<dbReference type="InterPro" id="IPR013106">
    <property type="entry name" value="Ig_V-set"/>
</dbReference>
<accession>A0A672PRV0</accession>
<dbReference type="PANTHER" id="PTHR19256">
    <property type="entry name" value="T-CELL RECEPTOR GAMMA CHAIN"/>
    <property type="match status" value="1"/>
</dbReference>
<dbReference type="Pfam" id="PF07686">
    <property type="entry name" value="V-set"/>
    <property type="match status" value="1"/>
</dbReference>
<dbReference type="Gene3D" id="2.60.40.10">
    <property type="entry name" value="Immunoglobulins"/>
    <property type="match status" value="2"/>
</dbReference>